<accession>A0A3S0MJJ7</accession>
<dbReference type="Gene3D" id="2.40.160.10">
    <property type="entry name" value="Porin"/>
    <property type="match status" value="1"/>
</dbReference>
<organism evidence="3 4">
    <name type="scientific">Vibrio aquaticus</name>
    <dbReference type="NCBI Taxonomy" id="2496559"/>
    <lineage>
        <taxon>Bacteria</taxon>
        <taxon>Pseudomonadati</taxon>
        <taxon>Pseudomonadota</taxon>
        <taxon>Gammaproteobacteria</taxon>
        <taxon>Vibrionales</taxon>
        <taxon>Vibrionaceae</taxon>
        <taxon>Vibrio</taxon>
    </lineage>
</organism>
<dbReference type="RefSeq" id="WP_126574442.1">
    <property type="nucleotide sequence ID" value="NZ_RXZH01000004.1"/>
</dbReference>
<evidence type="ECO:0000256" key="1">
    <source>
        <dbReference type="SAM" id="SignalP"/>
    </source>
</evidence>
<dbReference type="EMBL" id="RXZH01000004">
    <property type="protein sequence ID" value="RTZ15714.1"/>
    <property type="molecule type" value="Genomic_DNA"/>
</dbReference>
<proteinExistence type="predicted"/>
<protein>
    <submittedName>
        <fullName evidence="3">Porin</fullName>
    </submittedName>
</protein>
<keyword evidence="4" id="KW-1185">Reference proteome</keyword>
<dbReference type="GO" id="GO:0016020">
    <property type="term" value="C:membrane"/>
    <property type="evidence" value="ECO:0007669"/>
    <property type="project" value="InterPro"/>
</dbReference>
<reference evidence="3 4" key="1">
    <citation type="submission" date="2018-12" db="EMBL/GenBank/DDBJ databases">
        <title>Vibrio sp. isolated from China Sea.</title>
        <authorList>
            <person name="Li Y."/>
        </authorList>
    </citation>
    <scope>NUCLEOTIDE SEQUENCE [LARGE SCALE GENOMIC DNA]</scope>
    <source>
        <strain evidence="3 4">BEI207</strain>
    </source>
</reference>
<feature type="domain" description="Porin" evidence="2">
    <location>
        <begin position="8"/>
        <end position="320"/>
    </location>
</feature>
<dbReference type="Pfam" id="PF13609">
    <property type="entry name" value="Porin_4"/>
    <property type="match status" value="1"/>
</dbReference>
<feature type="signal peptide" evidence="1">
    <location>
        <begin position="1"/>
        <end position="19"/>
    </location>
</feature>
<sequence length="336" mass="36263">MKKTVLAVALSLVAGSAIANDVNQDASERARESIIDLIMSGDEFSVGGQVAVGGYYADGRFEKDENGNDTDKKQEFYNGGVTGFDLFVNYQKGNVLGQFAGEFDLADNYSSMDASFTVIDAWAGYKTGFGVASLGYANDSALDAVDGAADLTIEFGASASDASDVNQVVKFEGMKEGFKYAVSYYGDREADASGQKGFNGYVGFQNEQFQVNAGYENNDEDNSADDIEEIMLVNGVAYFGEFAIGANVAQHEKFNGQDSLLVSTSVGYTMDKLYLAAGYANQEAYVSNGVDSEWVNFGASYQITNKLSTLVDFKVDMSDDNNNDDLEAFFKVAYDF</sequence>
<evidence type="ECO:0000259" key="2">
    <source>
        <dbReference type="Pfam" id="PF13609"/>
    </source>
</evidence>
<feature type="chain" id="PRO_5018601472" evidence="1">
    <location>
        <begin position="20"/>
        <end position="336"/>
    </location>
</feature>
<dbReference type="Proteomes" id="UP000268973">
    <property type="component" value="Unassembled WGS sequence"/>
</dbReference>
<gene>
    <name evidence="3" type="ORF">EJ063_11605</name>
</gene>
<dbReference type="OrthoDB" id="6191446at2"/>
<comment type="caution">
    <text evidence="3">The sequence shown here is derived from an EMBL/GenBank/DDBJ whole genome shotgun (WGS) entry which is preliminary data.</text>
</comment>
<evidence type="ECO:0000313" key="4">
    <source>
        <dbReference type="Proteomes" id="UP000268973"/>
    </source>
</evidence>
<dbReference type="SUPFAM" id="SSF56935">
    <property type="entry name" value="Porins"/>
    <property type="match status" value="1"/>
</dbReference>
<dbReference type="InterPro" id="IPR033900">
    <property type="entry name" value="Gram_neg_porin_domain"/>
</dbReference>
<dbReference type="GO" id="GO:0015288">
    <property type="term" value="F:porin activity"/>
    <property type="evidence" value="ECO:0007669"/>
    <property type="project" value="InterPro"/>
</dbReference>
<keyword evidence="1" id="KW-0732">Signal</keyword>
<name>A0A3S0MJJ7_9VIBR</name>
<evidence type="ECO:0000313" key="3">
    <source>
        <dbReference type="EMBL" id="RTZ15714.1"/>
    </source>
</evidence>
<dbReference type="InterPro" id="IPR023614">
    <property type="entry name" value="Porin_dom_sf"/>
</dbReference>
<dbReference type="AlphaFoldDB" id="A0A3S0MJJ7"/>